<evidence type="ECO:0000256" key="1">
    <source>
        <dbReference type="SAM" id="MobiDB-lite"/>
    </source>
</evidence>
<organism evidence="3 4">
    <name type="scientific">Staphylococcus carnosus</name>
    <dbReference type="NCBI Taxonomy" id="1281"/>
    <lineage>
        <taxon>Bacteria</taxon>
        <taxon>Bacillati</taxon>
        <taxon>Bacillota</taxon>
        <taxon>Bacilli</taxon>
        <taxon>Bacillales</taxon>
        <taxon>Staphylococcaceae</taxon>
        <taxon>Staphylococcus</taxon>
    </lineage>
</organism>
<dbReference type="AlphaFoldDB" id="A0AAJ0NHI3"/>
<evidence type="ECO:0000313" key="3">
    <source>
        <dbReference type="EMBL" id="KKB25710.1"/>
    </source>
</evidence>
<feature type="region of interest" description="Disordered" evidence="1">
    <location>
        <begin position="23"/>
        <end position="89"/>
    </location>
</feature>
<feature type="region of interest" description="Disordered" evidence="1">
    <location>
        <begin position="230"/>
        <end position="302"/>
    </location>
</feature>
<dbReference type="Proteomes" id="UP000033530">
    <property type="component" value="Unassembled WGS sequence"/>
</dbReference>
<comment type="caution">
    <text evidence="3">The sequence shown here is derived from an EMBL/GenBank/DDBJ whole genome shotgun (WGS) entry which is preliminary data.</text>
</comment>
<feature type="compositionally biased region" description="Basic and acidic residues" evidence="1">
    <location>
        <begin position="262"/>
        <end position="294"/>
    </location>
</feature>
<feature type="chain" id="PRO_5042601429" description="Lipoprotein" evidence="2">
    <location>
        <begin position="22"/>
        <end position="331"/>
    </location>
</feature>
<name>A0AAJ0NHI3_STACA</name>
<dbReference type="PROSITE" id="PS51257">
    <property type="entry name" value="PROKAR_LIPOPROTEIN"/>
    <property type="match status" value="1"/>
</dbReference>
<protein>
    <recommendedName>
        <fullName evidence="5">Lipoprotein</fullName>
    </recommendedName>
</protein>
<feature type="compositionally biased region" description="Basic and acidic residues" evidence="1">
    <location>
        <begin position="24"/>
        <end position="39"/>
    </location>
</feature>
<evidence type="ECO:0008006" key="5">
    <source>
        <dbReference type="Google" id="ProtNLM"/>
    </source>
</evidence>
<feature type="signal peptide" evidence="2">
    <location>
        <begin position="1"/>
        <end position="21"/>
    </location>
</feature>
<dbReference type="RefSeq" id="WP_015901461.1">
    <property type="nucleotide sequence ID" value="NZ_BKAO01000004.1"/>
</dbReference>
<sequence>MKLRYLTAGLLASTLLLTACGQGEKNEDTKSESKSDSGNKNDGSGFSNSKKKDDNNSSSEHSTSHSDSKDNSNSSHESSNSDNSKNEDTNSTQYLAKVWAAALPAYRSSGKSQFDDMTITHYDVSGNVLNPYNANNSVKFPEGTQTLSGSPTAAGSVTYSNNGDGTINVYSVPTHFHDHEWLEDPEFSKSESKRIMDNPKVVKLYDGNQSALDEIASKIEEGGHLKEDIVNYNGSDSLSSSKDSDSSSEDDSSSDDSSSSEEVTRDNVIDKVEEYEGHKLDTDTYTYKEPEQKSDGSWGFSFDDKDGNLAGSYVVDPDGHVTEYDADGNEV</sequence>
<evidence type="ECO:0000313" key="4">
    <source>
        <dbReference type="Proteomes" id="UP000033530"/>
    </source>
</evidence>
<evidence type="ECO:0000256" key="2">
    <source>
        <dbReference type="SAM" id="SignalP"/>
    </source>
</evidence>
<dbReference type="EMBL" id="LAIU01000002">
    <property type="protein sequence ID" value="KKB25710.1"/>
    <property type="molecule type" value="Genomic_DNA"/>
</dbReference>
<dbReference type="GeneID" id="93794674"/>
<accession>A0AAJ0NHI3</accession>
<gene>
    <name evidence="3" type="ORF">VV61_03675</name>
</gene>
<reference evidence="3 4" key="1">
    <citation type="submission" date="2015-03" db="EMBL/GenBank/DDBJ databases">
        <title>Draft Genome Sequence of S. carnosus subsp. utilis LTH 7013, Isolated from South Tirolean Ham.</title>
        <authorList>
            <person name="Mueller A."/>
            <person name="Huptas C."/>
            <person name="Wenning M."/>
            <person name="Weiss A."/>
            <person name="Schmidt H."/>
        </authorList>
    </citation>
    <scope>NUCLEOTIDE SEQUENCE [LARGE SCALE GENOMIC DNA]</scope>
    <source>
        <strain evidence="3 4">LTH7013</strain>
    </source>
</reference>
<feature type="compositionally biased region" description="Low complexity" evidence="1">
    <location>
        <begin position="71"/>
        <end position="83"/>
    </location>
</feature>
<proteinExistence type="predicted"/>
<keyword evidence="2" id="KW-0732">Signal</keyword>